<dbReference type="Proteomes" id="UP000007151">
    <property type="component" value="Unassembled WGS sequence"/>
</dbReference>
<dbReference type="EMBL" id="AGBW02009762">
    <property type="protein sequence ID" value="OWR49981.1"/>
    <property type="molecule type" value="Genomic_DNA"/>
</dbReference>
<evidence type="ECO:0000313" key="2">
    <source>
        <dbReference type="Proteomes" id="UP000007151"/>
    </source>
</evidence>
<proteinExistence type="predicted"/>
<evidence type="ECO:0000313" key="1">
    <source>
        <dbReference type="EMBL" id="OWR49981.1"/>
    </source>
</evidence>
<name>A0A212F8C8_DANPL</name>
<gene>
    <name evidence="1" type="ORF">KGM_211007</name>
</gene>
<protein>
    <submittedName>
        <fullName evidence="1">Uncharacterized protein</fullName>
    </submittedName>
</protein>
<reference evidence="1 2" key="1">
    <citation type="journal article" date="2011" name="Cell">
        <title>The monarch butterfly genome yields insights into long-distance migration.</title>
        <authorList>
            <person name="Zhan S."/>
            <person name="Merlin C."/>
            <person name="Boore J.L."/>
            <person name="Reppert S.M."/>
        </authorList>
    </citation>
    <scope>NUCLEOTIDE SEQUENCE [LARGE SCALE GENOMIC DNA]</scope>
    <source>
        <strain evidence="1">F-2</strain>
    </source>
</reference>
<keyword evidence="2" id="KW-1185">Reference proteome</keyword>
<accession>A0A212F8C8</accession>
<dbReference type="AlphaFoldDB" id="A0A212F8C8"/>
<sequence length="151" mass="16625">MFDFLPTVENCCFCVRLKIGAILIALCGIIGIGSFGYMTLAKLCGDESGLMPDLVKYFSFAAVASNTLLTITSIIFLIAACMDRFEITATLFLLAILIFLIVNLASIIVIVVAIITSSGCRQNTLYLSALILFPIWFYFMVVVKSYKEEMS</sequence>
<organism evidence="1 2">
    <name type="scientific">Danaus plexippus plexippus</name>
    <dbReference type="NCBI Taxonomy" id="278856"/>
    <lineage>
        <taxon>Eukaryota</taxon>
        <taxon>Metazoa</taxon>
        <taxon>Ecdysozoa</taxon>
        <taxon>Arthropoda</taxon>
        <taxon>Hexapoda</taxon>
        <taxon>Insecta</taxon>
        <taxon>Pterygota</taxon>
        <taxon>Neoptera</taxon>
        <taxon>Endopterygota</taxon>
        <taxon>Lepidoptera</taxon>
        <taxon>Glossata</taxon>
        <taxon>Ditrysia</taxon>
        <taxon>Papilionoidea</taxon>
        <taxon>Nymphalidae</taxon>
        <taxon>Danainae</taxon>
        <taxon>Danaini</taxon>
        <taxon>Danaina</taxon>
        <taxon>Danaus</taxon>
        <taxon>Danaus</taxon>
    </lineage>
</organism>
<comment type="caution">
    <text evidence="1">The sequence shown here is derived from an EMBL/GenBank/DDBJ whole genome shotgun (WGS) entry which is preliminary data.</text>
</comment>
<dbReference type="KEGG" id="dpl:KGM_211007"/>